<reference evidence="2 3" key="1">
    <citation type="journal article" date="2023" name="G3 (Bethesda)">
        <title>A chromosome-length genome assembly and annotation of blackberry (Rubus argutus, cv. 'Hillquist').</title>
        <authorList>
            <person name="Bruna T."/>
            <person name="Aryal R."/>
            <person name="Dudchenko O."/>
            <person name="Sargent D.J."/>
            <person name="Mead D."/>
            <person name="Buti M."/>
            <person name="Cavallini A."/>
            <person name="Hytonen T."/>
            <person name="Andres J."/>
            <person name="Pham M."/>
            <person name="Weisz D."/>
            <person name="Mascagni F."/>
            <person name="Usai G."/>
            <person name="Natali L."/>
            <person name="Bassil N."/>
            <person name="Fernandez G.E."/>
            <person name="Lomsadze A."/>
            <person name="Armour M."/>
            <person name="Olukolu B."/>
            <person name="Poorten T."/>
            <person name="Britton C."/>
            <person name="Davik J."/>
            <person name="Ashrafi H."/>
            <person name="Aiden E.L."/>
            <person name="Borodovsky M."/>
            <person name="Worthington M."/>
        </authorList>
    </citation>
    <scope>NUCLEOTIDE SEQUENCE [LARGE SCALE GENOMIC DNA]</scope>
    <source>
        <strain evidence="2">PI 553951</strain>
    </source>
</reference>
<name>A0AAW1XML2_RUBAR</name>
<dbReference type="AlphaFoldDB" id="A0AAW1XML2"/>
<comment type="caution">
    <text evidence="2">The sequence shown here is derived from an EMBL/GenBank/DDBJ whole genome shotgun (WGS) entry which is preliminary data.</text>
</comment>
<dbReference type="EMBL" id="JBEDUW010000003">
    <property type="protein sequence ID" value="KAK9937065.1"/>
    <property type="molecule type" value="Genomic_DNA"/>
</dbReference>
<proteinExistence type="predicted"/>
<evidence type="ECO:0000256" key="1">
    <source>
        <dbReference type="SAM" id="MobiDB-lite"/>
    </source>
</evidence>
<keyword evidence="3" id="KW-1185">Reference proteome</keyword>
<gene>
    <name evidence="2" type="ORF">M0R45_013882</name>
</gene>
<accession>A0AAW1XML2</accession>
<evidence type="ECO:0000313" key="2">
    <source>
        <dbReference type="EMBL" id="KAK9937065.1"/>
    </source>
</evidence>
<sequence>MAAPQPTSSHPKPQTRALFLSNLAIPKNHPIFHHHHQPVHPNSTFIFTSAIHQKPEINSFIEAQLTMAAQTHGLQLTQITNPRRTHFTVPVHRTKAPSWTATINHDAAVRSSQAAPASLEFRASTTGRAHPPSIQRRRDLATAQPATSQSLIHHDATTLLSSSANSLLLLLTIPAGSTR</sequence>
<evidence type="ECO:0000313" key="3">
    <source>
        <dbReference type="Proteomes" id="UP001457282"/>
    </source>
</evidence>
<dbReference type="Proteomes" id="UP001457282">
    <property type="component" value="Unassembled WGS sequence"/>
</dbReference>
<protein>
    <submittedName>
        <fullName evidence="2">Uncharacterized protein</fullName>
    </submittedName>
</protein>
<feature type="region of interest" description="Disordered" evidence="1">
    <location>
        <begin position="121"/>
        <end position="149"/>
    </location>
</feature>
<organism evidence="2 3">
    <name type="scientific">Rubus argutus</name>
    <name type="common">Southern blackberry</name>
    <dbReference type="NCBI Taxonomy" id="59490"/>
    <lineage>
        <taxon>Eukaryota</taxon>
        <taxon>Viridiplantae</taxon>
        <taxon>Streptophyta</taxon>
        <taxon>Embryophyta</taxon>
        <taxon>Tracheophyta</taxon>
        <taxon>Spermatophyta</taxon>
        <taxon>Magnoliopsida</taxon>
        <taxon>eudicotyledons</taxon>
        <taxon>Gunneridae</taxon>
        <taxon>Pentapetalae</taxon>
        <taxon>rosids</taxon>
        <taxon>fabids</taxon>
        <taxon>Rosales</taxon>
        <taxon>Rosaceae</taxon>
        <taxon>Rosoideae</taxon>
        <taxon>Rosoideae incertae sedis</taxon>
        <taxon>Rubus</taxon>
    </lineage>
</organism>